<evidence type="ECO:0000256" key="1">
    <source>
        <dbReference type="ARBA" id="ARBA00004141"/>
    </source>
</evidence>
<dbReference type="STRING" id="100816.A0A175VV41"/>
<accession>A0A175VV41</accession>
<evidence type="ECO:0000313" key="9">
    <source>
        <dbReference type="Proteomes" id="UP000078237"/>
    </source>
</evidence>
<keyword evidence="2" id="KW-0813">Transport</keyword>
<reference evidence="8 9" key="1">
    <citation type="journal article" date="2016" name="Genome Announc.">
        <title>Genome Sequence of Madurella mycetomatis mm55, Isolated from a Human Mycetoma Case in Sudan.</title>
        <authorList>
            <person name="Smit S."/>
            <person name="Derks M.F."/>
            <person name="Bervoets S."/>
            <person name="Fahal A."/>
            <person name="van Leeuwen W."/>
            <person name="van Belkum A."/>
            <person name="van de Sande W.W."/>
        </authorList>
    </citation>
    <scope>NUCLEOTIDE SEQUENCE [LARGE SCALE GENOMIC DNA]</scope>
    <source>
        <strain evidence="9">mm55</strain>
    </source>
</reference>
<dbReference type="GO" id="GO:0005886">
    <property type="term" value="C:plasma membrane"/>
    <property type="evidence" value="ECO:0007669"/>
    <property type="project" value="TreeGrafter"/>
</dbReference>
<dbReference type="PANTHER" id="PTHR23501">
    <property type="entry name" value="MAJOR FACILITATOR SUPERFAMILY"/>
    <property type="match status" value="1"/>
</dbReference>
<organism evidence="8 9">
    <name type="scientific">Madurella mycetomatis</name>
    <dbReference type="NCBI Taxonomy" id="100816"/>
    <lineage>
        <taxon>Eukaryota</taxon>
        <taxon>Fungi</taxon>
        <taxon>Dikarya</taxon>
        <taxon>Ascomycota</taxon>
        <taxon>Pezizomycotina</taxon>
        <taxon>Sordariomycetes</taxon>
        <taxon>Sordariomycetidae</taxon>
        <taxon>Sordariales</taxon>
        <taxon>Sordariales incertae sedis</taxon>
        <taxon>Madurella</taxon>
    </lineage>
</organism>
<keyword evidence="6" id="KW-0325">Glycoprotein</keyword>
<keyword evidence="9" id="KW-1185">Reference proteome</keyword>
<dbReference type="AlphaFoldDB" id="A0A175VV41"/>
<evidence type="ECO:0000313" key="8">
    <source>
        <dbReference type="EMBL" id="KXX75398.1"/>
    </source>
</evidence>
<keyword evidence="5 7" id="KW-0472">Membrane</keyword>
<evidence type="ECO:0000256" key="3">
    <source>
        <dbReference type="ARBA" id="ARBA00022692"/>
    </source>
</evidence>
<proteinExistence type="predicted"/>
<gene>
    <name evidence="8" type="ORF">MMYC01_208130</name>
</gene>
<keyword evidence="4 7" id="KW-1133">Transmembrane helix</keyword>
<dbReference type="VEuPathDB" id="FungiDB:MMYC01_208130"/>
<protein>
    <submittedName>
        <fullName evidence="8">Uncharacterized protein</fullName>
    </submittedName>
</protein>
<dbReference type="EMBL" id="LCTW02000274">
    <property type="protein sequence ID" value="KXX75398.1"/>
    <property type="molecule type" value="Genomic_DNA"/>
</dbReference>
<comment type="caution">
    <text evidence="8">The sequence shown here is derived from an EMBL/GenBank/DDBJ whole genome shotgun (WGS) entry which is preliminary data.</text>
</comment>
<evidence type="ECO:0000256" key="2">
    <source>
        <dbReference type="ARBA" id="ARBA00022448"/>
    </source>
</evidence>
<evidence type="ECO:0000256" key="6">
    <source>
        <dbReference type="ARBA" id="ARBA00023180"/>
    </source>
</evidence>
<dbReference type="Proteomes" id="UP000078237">
    <property type="component" value="Unassembled WGS sequence"/>
</dbReference>
<name>A0A175VV41_9PEZI</name>
<evidence type="ECO:0000256" key="5">
    <source>
        <dbReference type="ARBA" id="ARBA00023136"/>
    </source>
</evidence>
<sequence>MGSLSVLNRYSSTAMWVCLQILPSIGADTVIDTLLPAFQAGVAESDITAATASWTLIRSFGNVWGVAIPTAVFNIHTNRFATTIDDPAARDRLQHGDSYAWATKSFIEGFAEPAQSRIIDVFTMALNNVLTVSIAFAGLAFFVFC</sequence>
<evidence type="ECO:0000256" key="4">
    <source>
        <dbReference type="ARBA" id="ARBA00022989"/>
    </source>
</evidence>
<comment type="subcellular location">
    <subcellularLocation>
        <location evidence="1">Membrane</location>
        <topology evidence="1">Multi-pass membrane protein</topology>
    </subcellularLocation>
</comment>
<evidence type="ECO:0000256" key="7">
    <source>
        <dbReference type="SAM" id="Phobius"/>
    </source>
</evidence>
<dbReference type="GO" id="GO:0022857">
    <property type="term" value="F:transmembrane transporter activity"/>
    <property type="evidence" value="ECO:0007669"/>
    <property type="project" value="TreeGrafter"/>
</dbReference>
<feature type="transmembrane region" description="Helical" evidence="7">
    <location>
        <begin position="125"/>
        <end position="144"/>
    </location>
</feature>
<keyword evidence="3 7" id="KW-0812">Transmembrane</keyword>
<dbReference type="OrthoDB" id="10021397at2759"/>
<dbReference type="PANTHER" id="PTHR23501:SF187">
    <property type="entry name" value="MAJOR FACILITATOR SUPERFAMILY (MFS) PROFILE DOMAIN-CONTAINING PROTEIN"/>
    <property type="match status" value="1"/>
</dbReference>